<comment type="domain">
    <text evidence="10">The twin CX3C motif contains 4 conserved Cys residues that form 2 disulfide bonds in the mitochondrial intermembrane space.</text>
</comment>
<comment type="function">
    <text evidence="10">Mitochondrial intermembrane chaperone that participates in the import and insertion of some multi-pass transmembrane proteins into the mitochondrial inner membrane. Also required for the transfer of beta-barrel precursors from the TOM complex to the sorting and assembly machinery (SAM complex) of the outer membrane. Acts as a chaperone-like protein that protects the hydrophobic precursors from aggregation and guide them through the mitochondrial intermembrane space.</text>
</comment>
<evidence type="ECO:0000256" key="6">
    <source>
        <dbReference type="ARBA" id="ARBA00022927"/>
    </source>
</evidence>
<organism evidence="13 14">
    <name type="scientific">Mucor saturninus</name>
    <dbReference type="NCBI Taxonomy" id="64648"/>
    <lineage>
        <taxon>Eukaryota</taxon>
        <taxon>Fungi</taxon>
        <taxon>Fungi incertae sedis</taxon>
        <taxon>Mucoromycota</taxon>
        <taxon>Mucoromycotina</taxon>
        <taxon>Mucoromycetes</taxon>
        <taxon>Mucorales</taxon>
        <taxon>Mucorineae</taxon>
        <taxon>Mucoraceae</taxon>
        <taxon>Mucor</taxon>
    </lineage>
</organism>
<dbReference type="PANTHER" id="PTHR11038">
    <property type="entry name" value="MITOCHONDRIAL IMPORT INNER MEMBRANE TRANSLOCASE SUBUNIT TIM10"/>
    <property type="match status" value="1"/>
</dbReference>
<comment type="subunit">
    <text evidence="10">Heterohexamer.</text>
</comment>
<evidence type="ECO:0000256" key="11">
    <source>
        <dbReference type="SAM" id="MobiDB-lite"/>
    </source>
</evidence>
<keyword evidence="9 10" id="KW-1015">Disulfide bond</keyword>
<keyword evidence="3" id="KW-0479">Metal-binding</keyword>
<evidence type="ECO:0000256" key="7">
    <source>
        <dbReference type="ARBA" id="ARBA00023010"/>
    </source>
</evidence>
<feature type="domain" description="Tim10-like" evidence="12">
    <location>
        <begin position="18"/>
        <end position="79"/>
    </location>
</feature>
<evidence type="ECO:0000256" key="2">
    <source>
        <dbReference type="ARBA" id="ARBA00022448"/>
    </source>
</evidence>
<dbReference type="PANTHER" id="PTHR11038:SF16">
    <property type="entry name" value="MITOCHONDRIAL IMPORT INNER MEMBRANE TRANSLOCASE SUBUNIT TIM10"/>
    <property type="match status" value="1"/>
</dbReference>
<evidence type="ECO:0000256" key="1">
    <source>
        <dbReference type="ARBA" id="ARBA00006720"/>
    </source>
</evidence>
<proteinExistence type="inferred from homology"/>
<keyword evidence="8 10" id="KW-0496">Mitochondrion</keyword>
<dbReference type="GO" id="GO:0046872">
    <property type="term" value="F:metal ion binding"/>
    <property type="evidence" value="ECO:0007669"/>
    <property type="project" value="UniProtKB-KW"/>
</dbReference>
<keyword evidence="2 10" id="KW-0813">Transport</keyword>
<comment type="subcellular location">
    <subcellularLocation>
        <location evidence="10">Mitochondrion inner membrane</location>
        <topology evidence="10">Peripheral membrane protein</topology>
        <orientation evidence="10">Intermembrane side</orientation>
    </subcellularLocation>
</comment>
<protein>
    <recommendedName>
        <fullName evidence="10">Mitochondrial import inner membrane translocase subunit</fullName>
    </recommendedName>
</protein>
<evidence type="ECO:0000313" key="13">
    <source>
        <dbReference type="EMBL" id="KAG2213984.1"/>
    </source>
</evidence>
<keyword evidence="7 10" id="KW-0811">Translocation</keyword>
<dbReference type="InterPro" id="IPR004217">
    <property type="entry name" value="Tim10-like"/>
</dbReference>
<dbReference type="SUPFAM" id="SSF144122">
    <property type="entry name" value="Tim10-like"/>
    <property type="match status" value="1"/>
</dbReference>
<keyword evidence="6 10" id="KW-0653">Protein transport</keyword>
<evidence type="ECO:0000256" key="10">
    <source>
        <dbReference type="RuleBase" id="RU367043"/>
    </source>
</evidence>
<dbReference type="EMBL" id="JAEPRD010000002">
    <property type="protein sequence ID" value="KAG2213984.1"/>
    <property type="molecule type" value="Genomic_DNA"/>
</dbReference>
<dbReference type="AlphaFoldDB" id="A0A8H7VGU1"/>
<evidence type="ECO:0000256" key="4">
    <source>
        <dbReference type="ARBA" id="ARBA00022792"/>
    </source>
</evidence>
<keyword evidence="4 10" id="KW-0999">Mitochondrion inner membrane</keyword>
<comment type="similarity">
    <text evidence="1 10">Belongs to the small Tim family.</text>
</comment>
<dbReference type="OrthoDB" id="274922at2759"/>
<dbReference type="Gene3D" id="1.10.287.810">
    <property type="entry name" value="Mitochondrial import inner membrane translocase subunit tim13 like domains"/>
    <property type="match status" value="1"/>
</dbReference>
<dbReference type="Proteomes" id="UP000603453">
    <property type="component" value="Unassembled WGS sequence"/>
</dbReference>
<name>A0A8H7VGU1_9FUNG</name>
<keyword evidence="5" id="KW-0862">Zinc</keyword>
<gene>
    <name evidence="13" type="ORF">INT47_001254</name>
</gene>
<keyword evidence="4 10" id="KW-0472">Membrane</keyword>
<evidence type="ECO:0000259" key="12">
    <source>
        <dbReference type="Pfam" id="PF02953"/>
    </source>
</evidence>
<evidence type="ECO:0000256" key="9">
    <source>
        <dbReference type="ARBA" id="ARBA00023157"/>
    </source>
</evidence>
<sequence length="102" mass="11762">MSSWSSYSQTYVNPQHLQQAEQQVDVFMGMFNRIMGACQEKCIPTHYHEPDLNKGEQQCIDRCVAKYMSIQKIMGERMQHLSPLAQTNDNNNTNDSFSPDSK</sequence>
<evidence type="ECO:0000256" key="5">
    <source>
        <dbReference type="ARBA" id="ARBA00022833"/>
    </source>
</evidence>
<comment type="caution">
    <text evidence="13">The sequence shown here is derived from an EMBL/GenBank/DDBJ whole genome shotgun (WGS) entry which is preliminary data.</text>
</comment>
<reference evidence="13" key="1">
    <citation type="submission" date="2020-12" db="EMBL/GenBank/DDBJ databases">
        <title>Metabolic potential, ecology and presence of endohyphal bacteria is reflected in genomic diversity of Mucoromycotina.</title>
        <authorList>
            <person name="Muszewska A."/>
            <person name="Okrasinska A."/>
            <person name="Steczkiewicz K."/>
            <person name="Drgas O."/>
            <person name="Orlowska M."/>
            <person name="Perlinska-Lenart U."/>
            <person name="Aleksandrzak-Piekarczyk T."/>
            <person name="Szatraj K."/>
            <person name="Zielenkiewicz U."/>
            <person name="Pilsyk S."/>
            <person name="Malc E."/>
            <person name="Mieczkowski P."/>
            <person name="Kruszewska J.S."/>
            <person name="Biernat P."/>
            <person name="Pawlowska J."/>
        </authorList>
    </citation>
    <scope>NUCLEOTIDE SEQUENCE</scope>
    <source>
        <strain evidence="13">WA0000017839</strain>
    </source>
</reference>
<dbReference type="GO" id="GO:0015031">
    <property type="term" value="P:protein transport"/>
    <property type="evidence" value="ECO:0007669"/>
    <property type="project" value="UniProtKB-KW"/>
</dbReference>
<evidence type="ECO:0000313" key="14">
    <source>
        <dbReference type="Proteomes" id="UP000603453"/>
    </source>
</evidence>
<dbReference type="GO" id="GO:0005743">
    <property type="term" value="C:mitochondrial inner membrane"/>
    <property type="evidence" value="ECO:0007669"/>
    <property type="project" value="UniProtKB-SubCell"/>
</dbReference>
<keyword evidence="10" id="KW-0143">Chaperone</keyword>
<dbReference type="Pfam" id="PF02953">
    <property type="entry name" value="zf-Tim10_DDP"/>
    <property type="match status" value="1"/>
</dbReference>
<keyword evidence="14" id="KW-1185">Reference proteome</keyword>
<dbReference type="InterPro" id="IPR035427">
    <property type="entry name" value="Tim10-like_dom_sf"/>
</dbReference>
<feature type="region of interest" description="Disordered" evidence="11">
    <location>
        <begin position="79"/>
        <end position="102"/>
    </location>
</feature>
<evidence type="ECO:0000256" key="8">
    <source>
        <dbReference type="ARBA" id="ARBA00023128"/>
    </source>
</evidence>
<dbReference type="GO" id="GO:0045039">
    <property type="term" value="P:protein insertion into mitochondrial inner membrane"/>
    <property type="evidence" value="ECO:0007669"/>
    <property type="project" value="TreeGrafter"/>
</dbReference>
<accession>A0A8H7VGU1</accession>
<evidence type="ECO:0000256" key="3">
    <source>
        <dbReference type="ARBA" id="ARBA00022723"/>
    </source>
</evidence>